<reference evidence="1" key="1">
    <citation type="submission" date="2023-02" db="EMBL/GenBank/DDBJ databases">
        <title>Kitasatospora phosalacinea NBRC 14362.</title>
        <authorList>
            <person name="Ichikawa N."/>
            <person name="Sato H."/>
            <person name="Tonouchi N."/>
        </authorList>
    </citation>
    <scope>NUCLEOTIDE SEQUENCE</scope>
    <source>
        <strain evidence="1">NBRC 14362</strain>
    </source>
</reference>
<dbReference type="Proteomes" id="UP001165143">
    <property type="component" value="Unassembled WGS sequence"/>
</dbReference>
<comment type="caution">
    <text evidence="1">The sequence shown here is derived from an EMBL/GenBank/DDBJ whole genome shotgun (WGS) entry which is preliminary data.</text>
</comment>
<gene>
    <name evidence="1" type="ORF">Kpho01_60490</name>
</gene>
<dbReference type="RefSeq" id="WP_051777355.1">
    <property type="nucleotide sequence ID" value="NZ_BSRX01000046.1"/>
</dbReference>
<accession>A0A9W6PNH3</accession>
<name>A0A9W6PNH3_9ACTN</name>
<dbReference type="AlphaFoldDB" id="A0A9W6PNH3"/>
<organism evidence="1 2">
    <name type="scientific">Kitasatospora phosalacinea</name>
    <dbReference type="NCBI Taxonomy" id="2065"/>
    <lineage>
        <taxon>Bacteria</taxon>
        <taxon>Bacillati</taxon>
        <taxon>Actinomycetota</taxon>
        <taxon>Actinomycetes</taxon>
        <taxon>Kitasatosporales</taxon>
        <taxon>Streptomycetaceae</taxon>
        <taxon>Kitasatospora</taxon>
    </lineage>
</organism>
<dbReference type="OrthoDB" id="3405537at2"/>
<evidence type="ECO:0000313" key="1">
    <source>
        <dbReference type="EMBL" id="GLW58038.1"/>
    </source>
</evidence>
<dbReference type="EMBL" id="BSRX01000046">
    <property type="protein sequence ID" value="GLW58038.1"/>
    <property type="molecule type" value="Genomic_DNA"/>
</dbReference>
<proteinExistence type="predicted"/>
<protein>
    <submittedName>
        <fullName evidence="1">Uncharacterized protein</fullName>
    </submittedName>
</protein>
<sequence>MNGTEARQEVLQLVSAALHLLDEQVVAQAVAGAVAPRTGRSTLAYLKEHRDWLTAGDPRLPRTVLRLLAELRAAGAAEAVVPGCADCSRPRALTGRREDGSRICRSCASTRSSETCQRCGRLRRVAARQADATALCDTCYQRPTTPCSGCGQDRPVKAHTANGPVCKGCYSRSPRTCGGCHQERQIAIKASASHPDLCAGCYNGPRRPCSRCGKTRTCRGVRTGTYLCLSCAPRPQAACARCGKVRDVKTRWPIGPVCSSCYGFIRRHPTPCPACGDRQPMIGTTPDGSPRCGPCSGVDRRYACPRCGGPDSPGRPGECARCRSADELRRHFGTGPLLAPLIAGLEASERPDNVLHWLQRPDSSATLLRQLLASGHQPTHELLDAFPRRTAAVHLRQLLVTHQILPERDERLARTETWMHRLLADASPEHRHLLQPYTTWLILRRLRHRADTHGLTDSSVTYAREQARCALAFLRWLDEQSLTLDRAAQHDVDRWLTGGATTRRRLRDFLRWSARHKLSGDLRVPAMPNSQAVAFLDEDLQVELLHRCVHDQGLPDDVRAAGALLLLFGAKLTRIARLPMRDFTQDGDQAFVTFGGQPAPLPPAVARLLTTQAATRPRHLTRHHAEALSRQWLFPGALPGRPVSAHRLGERLVAHGIGVRAARNTAVLALAQDLPAPVISELLDLHINTAVHWGKRGGRDWTSYLEARRGEAPTVTFTS</sequence>
<evidence type="ECO:0000313" key="2">
    <source>
        <dbReference type="Proteomes" id="UP001165143"/>
    </source>
</evidence>